<evidence type="ECO:0000313" key="2">
    <source>
        <dbReference type="EMBL" id="QIE86780.1"/>
    </source>
</evidence>
<evidence type="ECO:0000313" key="3">
    <source>
        <dbReference type="Proteomes" id="UP000501063"/>
    </source>
</evidence>
<dbReference type="RefSeq" id="WP_157837645.1">
    <property type="nucleotide sequence ID" value="NZ_CP049140.1"/>
</dbReference>
<proteinExistence type="predicted"/>
<reference evidence="2 3" key="1">
    <citation type="submission" date="2020-02" db="EMBL/GenBank/DDBJ databases">
        <title>Integrative conjugative elements (ICEs) and plasmids drive adaptation of Pseudomonas nitroreducens strain HBP1 to wastewater environment.</title>
        <authorList>
            <person name="Sentchilo V."/>
            <person name="Carraro N."/>
            <person name="Bertelli C."/>
            <person name="van der Meer J.R."/>
        </authorList>
    </citation>
    <scope>NUCLEOTIDE SEQUENCE [LARGE SCALE GENOMIC DNA]</scope>
    <source>
        <strain evidence="2 3">HBP1</strain>
    </source>
</reference>
<dbReference type="KEGG" id="pnt:G5B91_11060"/>
<organism evidence="2 3">
    <name type="scientific">Pseudomonas nitroreducens</name>
    <dbReference type="NCBI Taxonomy" id="46680"/>
    <lineage>
        <taxon>Bacteria</taxon>
        <taxon>Pseudomonadati</taxon>
        <taxon>Pseudomonadota</taxon>
        <taxon>Gammaproteobacteria</taxon>
        <taxon>Pseudomonadales</taxon>
        <taxon>Pseudomonadaceae</taxon>
        <taxon>Pseudomonas</taxon>
    </lineage>
</organism>
<gene>
    <name evidence="2" type="ORF">G5B91_11060</name>
</gene>
<feature type="transmembrane region" description="Helical" evidence="1">
    <location>
        <begin position="29"/>
        <end position="52"/>
    </location>
</feature>
<evidence type="ECO:0000256" key="1">
    <source>
        <dbReference type="SAM" id="Phobius"/>
    </source>
</evidence>
<name>A0A6G6IVE7_PSENT</name>
<keyword evidence="1" id="KW-0812">Transmembrane</keyword>
<dbReference type="EMBL" id="CP049140">
    <property type="protein sequence ID" value="QIE86780.1"/>
    <property type="molecule type" value="Genomic_DNA"/>
</dbReference>
<protein>
    <submittedName>
        <fullName evidence="2">Uncharacterized protein</fullName>
    </submittedName>
</protein>
<dbReference type="AlphaFoldDB" id="A0A6G6IVE7"/>
<keyword evidence="1" id="KW-0472">Membrane</keyword>
<accession>A0A6G6IVE7</accession>
<keyword evidence="1" id="KW-1133">Transmembrane helix</keyword>
<sequence>MNWIILALCLAGLWIYIGSHRTDDVIVAYIRFFTGIALFLMGLGAWLIKWWVS</sequence>
<dbReference type="Proteomes" id="UP000501063">
    <property type="component" value="Chromosome"/>
</dbReference>